<dbReference type="PANTHER" id="PTHR24148">
    <property type="entry name" value="ANKYRIN REPEAT DOMAIN-CONTAINING PROTEIN 39 HOMOLOG-RELATED"/>
    <property type="match status" value="1"/>
</dbReference>
<keyword evidence="3" id="KW-1185">Reference proteome</keyword>
<sequence length="601" mass="68197">METKRAIYKNLDIDSRQIRVTSILPSSDLSAIVKCTLDVVPLGDEPDAGFEALSYCWGELKITADIEVDGTLLAVTTNLEAALRQFRADANGDAVHIWIDAICIDQQDVEERNSQVAFMQDIYTKASNVRLWLGEDDERAEMVCSVLRRIINEPMDEKGIEELKAEEYNVEIRLVILALLFTYPYWERRWIVQEARSARHRTLHIGNNVVVLPSDVFSKIREYIRIQVLLTMSQALGKNRDRTIETHLDGLPKDSRIDSAATALDHLLQRPQTVLAELNSTTQWHKFLRTLKSSDCSVEHDVIYSILGLLPDKLGMQIDYKIPVVDLLCEFTWRWIQHWQNINLFYDVRNVDPALPSWVPELRPEKLRQSSLGPQAFGPNAISPDTLCESDFKAHGGVTKSELRRIDHYTIEIRSFLFDTVVAVGSEGPRDGSIMKDLTVKDAVEQKLPPDWLELYHSHCLAYPDEDPCDVILRTFHMNQDRHILPRGELSNPHVGGSERFRALFGLLGKSSSDGPFFTFFTTAGGRCGMCIPDIKVGDRVGVIARLWMPFCFRKAENGREGYKLLSTCYLHGVMDGEAVLSAVGGDKERVNDVFEHVRII</sequence>
<dbReference type="Proteomes" id="UP001056384">
    <property type="component" value="Chromosome 9"/>
</dbReference>
<dbReference type="EMBL" id="CP099426">
    <property type="protein sequence ID" value="USW56855.1"/>
    <property type="molecule type" value="Genomic_DNA"/>
</dbReference>
<dbReference type="InterPro" id="IPR052895">
    <property type="entry name" value="HetReg/Transcr_Mod"/>
</dbReference>
<proteinExistence type="predicted"/>
<evidence type="ECO:0000313" key="2">
    <source>
        <dbReference type="EMBL" id="USW56855.1"/>
    </source>
</evidence>
<gene>
    <name evidence="2" type="ORF">Slin15195_G101740</name>
</gene>
<dbReference type="AlphaFoldDB" id="A0A9Q9AXB6"/>
<protein>
    <submittedName>
        <fullName evidence="2">Heterokaryon incompatibility</fullName>
    </submittedName>
</protein>
<evidence type="ECO:0000313" key="3">
    <source>
        <dbReference type="Proteomes" id="UP001056384"/>
    </source>
</evidence>
<evidence type="ECO:0000259" key="1">
    <source>
        <dbReference type="Pfam" id="PF06985"/>
    </source>
</evidence>
<name>A0A9Q9AXB6_9PEZI</name>
<dbReference type="Pfam" id="PF06985">
    <property type="entry name" value="HET"/>
    <property type="match status" value="1"/>
</dbReference>
<reference evidence="2" key="1">
    <citation type="submission" date="2022-06" db="EMBL/GenBank/DDBJ databases">
        <title>Complete genome sequences of two strains of the flax pathogen Septoria linicola.</title>
        <authorList>
            <person name="Lapalu N."/>
            <person name="Simon A."/>
            <person name="Demenou B."/>
            <person name="Paumier D."/>
            <person name="Guillot M.-P."/>
            <person name="Gout L."/>
            <person name="Valade R."/>
        </authorList>
    </citation>
    <scope>NUCLEOTIDE SEQUENCE</scope>
    <source>
        <strain evidence="2">SE15195</strain>
    </source>
</reference>
<organism evidence="2 3">
    <name type="scientific">Septoria linicola</name>
    <dbReference type="NCBI Taxonomy" id="215465"/>
    <lineage>
        <taxon>Eukaryota</taxon>
        <taxon>Fungi</taxon>
        <taxon>Dikarya</taxon>
        <taxon>Ascomycota</taxon>
        <taxon>Pezizomycotina</taxon>
        <taxon>Dothideomycetes</taxon>
        <taxon>Dothideomycetidae</taxon>
        <taxon>Mycosphaerellales</taxon>
        <taxon>Mycosphaerellaceae</taxon>
        <taxon>Septoria</taxon>
    </lineage>
</organism>
<accession>A0A9Q9AXB6</accession>
<dbReference type="PANTHER" id="PTHR24148:SF73">
    <property type="entry name" value="HET DOMAIN PROTEIN (AFU_ORTHOLOGUE AFUA_8G01020)"/>
    <property type="match status" value="1"/>
</dbReference>
<feature type="domain" description="Heterokaryon incompatibility" evidence="1">
    <location>
        <begin position="50"/>
        <end position="194"/>
    </location>
</feature>
<dbReference type="InterPro" id="IPR010730">
    <property type="entry name" value="HET"/>
</dbReference>